<dbReference type="InterPro" id="IPR011335">
    <property type="entry name" value="Restrct_endonuc-II-like"/>
</dbReference>
<accession>A0A4R4N9U2</accession>
<reference evidence="2 3" key="1">
    <citation type="submission" date="2019-03" db="EMBL/GenBank/DDBJ databases">
        <title>Draft genome sequences of novel Actinobacteria.</title>
        <authorList>
            <person name="Sahin N."/>
            <person name="Ay H."/>
            <person name="Saygin H."/>
        </authorList>
    </citation>
    <scope>NUCLEOTIDE SEQUENCE [LARGE SCALE GENOMIC DNA]</scope>
    <source>
        <strain evidence="2 3">DSM 45347</strain>
    </source>
</reference>
<dbReference type="AlphaFoldDB" id="A0A4R4N9U2"/>
<comment type="caution">
    <text evidence="2">The sequence shown here is derived from an EMBL/GenBank/DDBJ whole genome shotgun (WGS) entry which is preliminary data.</text>
</comment>
<sequence length="301" mass="34061">MVRTPRDIPHILQNRPFRSAEAVQAGVTAQQLRSRLYRHVLHDVYAPASLEDSIQVRCDAAALILPPDAVFCGVTAARLYGVPVPDGDLRVHAAVPASASTVPRIKQLKLHGYAIPAGQVREEKGRRVIGPERLFLELAASVPRIDLIIAGDHILRRQISTRELLNAFLKDCYRRRGVRKARLAMTHLEPRSDSPPETRLRMLLVDAGLPRPVANQDVFNDWGVWLARPDLSYPAVKIAIEYEGLHHQQDHGQYSRDIERDGRMIDDGWIVIRVNKDGLFRNPRQVVNRIRKALDARRPSR</sequence>
<evidence type="ECO:0000313" key="3">
    <source>
        <dbReference type="Proteomes" id="UP000295431"/>
    </source>
</evidence>
<feature type="domain" description="DUF559" evidence="1">
    <location>
        <begin position="236"/>
        <end position="294"/>
    </location>
</feature>
<proteinExistence type="predicted"/>
<dbReference type="EMBL" id="SMJW01000321">
    <property type="protein sequence ID" value="TDC04914.1"/>
    <property type="molecule type" value="Genomic_DNA"/>
</dbReference>
<gene>
    <name evidence="2" type="ORF">E1284_36150</name>
</gene>
<dbReference type="SUPFAM" id="SSF52980">
    <property type="entry name" value="Restriction endonuclease-like"/>
    <property type="match status" value="1"/>
</dbReference>
<evidence type="ECO:0000313" key="2">
    <source>
        <dbReference type="EMBL" id="TDC04914.1"/>
    </source>
</evidence>
<organism evidence="2 3">
    <name type="scientific">Actinomadura bangladeshensis</name>
    <dbReference type="NCBI Taxonomy" id="453573"/>
    <lineage>
        <taxon>Bacteria</taxon>
        <taxon>Bacillati</taxon>
        <taxon>Actinomycetota</taxon>
        <taxon>Actinomycetes</taxon>
        <taxon>Streptosporangiales</taxon>
        <taxon>Thermomonosporaceae</taxon>
        <taxon>Actinomadura</taxon>
    </lineage>
</organism>
<dbReference type="OrthoDB" id="3173471at2"/>
<dbReference type="Pfam" id="PF04480">
    <property type="entry name" value="DUF559"/>
    <property type="match status" value="1"/>
</dbReference>
<keyword evidence="3" id="KW-1185">Reference proteome</keyword>
<dbReference type="InterPro" id="IPR007569">
    <property type="entry name" value="DUF559"/>
</dbReference>
<dbReference type="Proteomes" id="UP000295431">
    <property type="component" value="Unassembled WGS sequence"/>
</dbReference>
<name>A0A4R4N9U2_9ACTN</name>
<dbReference type="Gene3D" id="3.40.960.10">
    <property type="entry name" value="VSR Endonuclease"/>
    <property type="match status" value="1"/>
</dbReference>
<protein>
    <submittedName>
        <fullName evidence="2">DUF559 domain-containing protein</fullName>
    </submittedName>
</protein>
<evidence type="ECO:0000259" key="1">
    <source>
        <dbReference type="Pfam" id="PF04480"/>
    </source>
</evidence>